<evidence type="ECO:0000256" key="2">
    <source>
        <dbReference type="SAM" id="Phobius"/>
    </source>
</evidence>
<comment type="caution">
    <text evidence="4">The sequence shown here is derived from an EMBL/GenBank/DDBJ whole genome shotgun (WGS) entry which is preliminary data.</text>
</comment>
<feature type="transmembrane region" description="Helical" evidence="2">
    <location>
        <begin position="9"/>
        <end position="27"/>
    </location>
</feature>
<dbReference type="SUPFAM" id="SSF51261">
    <property type="entry name" value="Duplicated hybrid motif"/>
    <property type="match status" value="1"/>
</dbReference>
<dbReference type="InterPro" id="IPR050570">
    <property type="entry name" value="Cell_wall_metabolism_enzyme"/>
</dbReference>
<dbReference type="PANTHER" id="PTHR21666">
    <property type="entry name" value="PEPTIDASE-RELATED"/>
    <property type="match status" value="1"/>
</dbReference>
<gene>
    <name evidence="4" type="primary">envC</name>
    <name evidence="4" type="ORF">ERS686654_00817</name>
</gene>
<name>A0A0S4RUC8_CAMHY</name>
<sequence>MRKNNGLKSLVYIVIILVLVAGVFGVLNSSMFEKNSPKVALESQIYWNLKDSIPIKIEDESGIKFIKVILNDGTSSQVVMSQEFKDTPKQLSFNISFPKRNTFNEKKNYTLIVEATDNSKWNFFRGNEATTQAELKIDTKRPELYALNQSYKIAKGGSAAVVFRASDPNLDEVYIMTSYGKKFKATPFYKEGYYASLVAWPVSVDDFSADIVAVDKAKNRSSMRIKYFLQDRKYRVSKIALNDRFLDGKILDLTNMHSNDPDSMDKLAKFKFINETLRISNEKKIAQITSVVPEESINSFYVKPFYPLKNGAAVASFGDHRYYTYNGQNVSESWHLGLDLASTAGADIVSSNNAIVAFNADNGIYGLNMILYHGFGLYTLYGHCNSSVVNTKDRVSADQLIGTTGTSGLALGDHLHFGVLVQGVEVRPEEWMDTKWMKDNIYDVLELSKQVIDKK</sequence>
<dbReference type="Pfam" id="PF01551">
    <property type="entry name" value="Peptidase_M23"/>
    <property type="match status" value="1"/>
</dbReference>
<dbReference type="EMBL" id="FAVB01000002">
    <property type="protein sequence ID" value="CUU76977.1"/>
    <property type="molecule type" value="Genomic_DNA"/>
</dbReference>
<dbReference type="GO" id="GO:0004222">
    <property type="term" value="F:metalloendopeptidase activity"/>
    <property type="evidence" value="ECO:0007669"/>
    <property type="project" value="TreeGrafter"/>
</dbReference>
<dbReference type="AlphaFoldDB" id="A0A0S4RUC8"/>
<keyword evidence="1" id="KW-0732">Signal</keyword>
<feature type="domain" description="M23ase beta-sheet core" evidence="3">
    <location>
        <begin position="335"/>
        <end position="428"/>
    </location>
</feature>
<dbReference type="RefSeq" id="WP_059435048.1">
    <property type="nucleotide sequence ID" value="NZ_FAVB01000002.1"/>
</dbReference>
<keyword evidence="2" id="KW-0472">Membrane</keyword>
<accession>A0A0S4RUC8</accession>
<evidence type="ECO:0000259" key="3">
    <source>
        <dbReference type="Pfam" id="PF01551"/>
    </source>
</evidence>
<keyword evidence="2" id="KW-1133">Transmembrane helix</keyword>
<evidence type="ECO:0000256" key="1">
    <source>
        <dbReference type="ARBA" id="ARBA00022729"/>
    </source>
</evidence>
<dbReference type="InterPro" id="IPR016047">
    <property type="entry name" value="M23ase_b-sheet_dom"/>
</dbReference>
<dbReference type="Gene3D" id="2.70.70.10">
    <property type="entry name" value="Glucose Permease (Domain IIA)"/>
    <property type="match status" value="1"/>
</dbReference>
<keyword evidence="2" id="KW-0812">Transmembrane</keyword>
<proteinExistence type="predicted"/>
<keyword evidence="5" id="KW-1185">Reference proteome</keyword>
<evidence type="ECO:0000313" key="5">
    <source>
        <dbReference type="Proteomes" id="UP000052237"/>
    </source>
</evidence>
<reference evidence="4 5" key="1">
    <citation type="submission" date="2015-11" db="EMBL/GenBank/DDBJ databases">
        <authorList>
            <consortium name="Pathogen Informatics"/>
        </authorList>
    </citation>
    <scope>NUCLEOTIDE SEQUENCE [LARGE SCALE GENOMIC DNA]</scope>
    <source>
        <strain evidence="4 5">006A-0059</strain>
    </source>
</reference>
<protein>
    <submittedName>
        <fullName evidence="4">Peptidase M23B</fullName>
    </submittedName>
</protein>
<dbReference type="InterPro" id="IPR011055">
    <property type="entry name" value="Dup_hybrid_motif"/>
</dbReference>
<evidence type="ECO:0000313" key="4">
    <source>
        <dbReference type="EMBL" id="CUU76977.1"/>
    </source>
</evidence>
<dbReference type="PANTHER" id="PTHR21666:SF289">
    <property type="entry name" value="L-ALA--D-GLU ENDOPEPTIDASE"/>
    <property type="match status" value="1"/>
</dbReference>
<organism evidence="4 5">
    <name type="scientific">Campylobacter hyointestinalis subsp. hyointestinalis</name>
    <dbReference type="NCBI Taxonomy" id="91352"/>
    <lineage>
        <taxon>Bacteria</taxon>
        <taxon>Pseudomonadati</taxon>
        <taxon>Campylobacterota</taxon>
        <taxon>Epsilonproteobacteria</taxon>
        <taxon>Campylobacterales</taxon>
        <taxon>Campylobacteraceae</taxon>
        <taxon>Campylobacter</taxon>
    </lineage>
</organism>
<dbReference type="CDD" id="cd12797">
    <property type="entry name" value="M23_peptidase"/>
    <property type="match status" value="1"/>
</dbReference>
<dbReference type="Proteomes" id="UP000052237">
    <property type="component" value="Unassembled WGS sequence"/>
</dbReference>